<evidence type="ECO:0008006" key="3">
    <source>
        <dbReference type="Google" id="ProtNLM"/>
    </source>
</evidence>
<dbReference type="Proteomes" id="UP001358586">
    <property type="component" value="Chromosome 13"/>
</dbReference>
<evidence type="ECO:0000313" key="1">
    <source>
        <dbReference type="EMBL" id="KAK5772335.1"/>
    </source>
</evidence>
<reference evidence="1 2" key="1">
    <citation type="submission" date="2023-03" db="EMBL/GenBank/DDBJ databases">
        <title>WGS of Gossypium arboreum.</title>
        <authorList>
            <person name="Yu D."/>
        </authorList>
    </citation>
    <scope>NUCLEOTIDE SEQUENCE [LARGE SCALE GENOMIC DNA]</scope>
    <source>
        <tissue evidence="1">Leaf</tissue>
    </source>
</reference>
<keyword evidence="2" id="KW-1185">Reference proteome</keyword>
<dbReference type="EMBL" id="JARKNE010000013">
    <property type="protein sequence ID" value="KAK5772335.1"/>
    <property type="molecule type" value="Genomic_DNA"/>
</dbReference>
<accession>A0ABR0MGY5</accession>
<sequence length="49" mass="5577">MDLENDYYLVHFNDEEYYNKVLTNGSWVIFGQVPDGEALDIGFFNGIGG</sequence>
<comment type="caution">
    <text evidence="1">The sequence shown here is derived from an EMBL/GenBank/DDBJ whole genome shotgun (WGS) entry which is preliminary data.</text>
</comment>
<protein>
    <recommendedName>
        <fullName evidence="3">DUF4283 domain-containing protein</fullName>
    </recommendedName>
</protein>
<gene>
    <name evidence="1" type="ORF">PVK06_048620</name>
</gene>
<proteinExistence type="predicted"/>
<name>A0ABR0MGY5_GOSAR</name>
<organism evidence="1 2">
    <name type="scientific">Gossypium arboreum</name>
    <name type="common">Tree cotton</name>
    <name type="synonym">Gossypium nanking</name>
    <dbReference type="NCBI Taxonomy" id="29729"/>
    <lineage>
        <taxon>Eukaryota</taxon>
        <taxon>Viridiplantae</taxon>
        <taxon>Streptophyta</taxon>
        <taxon>Embryophyta</taxon>
        <taxon>Tracheophyta</taxon>
        <taxon>Spermatophyta</taxon>
        <taxon>Magnoliopsida</taxon>
        <taxon>eudicotyledons</taxon>
        <taxon>Gunneridae</taxon>
        <taxon>Pentapetalae</taxon>
        <taxon>rosids</taxon>
        <taxon>malvids</taxon>
        <taxon>Malvales</taxon>
        <taxon>Malvaceae</taxon>
        <taxon>Malvoideae</taxon>
        <taxon>Gossypium</taxon>
    </lineage>
</organism>
<evidence type="ECO:0000313" key="2">
    <source>
        <dbReference type="Proteomes" id="UP001358586"/>
    </source>
</evidence>